<keyword evidence="1" id="KW-0500">Molybdenum</keyword>
<dbReference type="InterPro" id="IPR005110">
    <property type="entry name" value="MoeA_linker/N"/>
</dbReference>
<dbReference type="InterPro" id="IPR036135">
    <property type="entry name" value="MoeA_linker/N_sf"/>
</dbReference>
<evidence type="ECO:0000256" key="1">
    <source>
        <dbReference type="RuleBase" id="RU365090"/>
    </source>
</evidence>
<feature type="domain" description="MoeA N-terminal and linker" evidence="3">
    <location>
        <begin position="35"/>
        <end position="190"/>
    </location>
</feature>
<dbReference type="Gene3D" id="2.40.340.10">
    <property type="entry name" value="MoeA, C-terminal, domain IV"/>
    <property type="match status" value="1"/>
</dbReference>
<dbReference type="EMBL" id="JNBU01000010">
    <property type="protein sequence ID" value="OCT42678.1"/>
    <property type="molecule type" value="Genomic_DNA"/>
</dbReference>
<dbReference type="InterPro" id="IPR036425">
    <property type="entry name" value="MoaB/Mog-like_dom_sf"/>
</dbReference>
<comment type="pathway">
    <text evidence="1">Cofactor biosynthesis; molybdopterin biosynthesis.</text>
</comment>
<dbReference type="InterPro" id="IPR038987">
    <property type="entry name" value="MoeA-like"/>
</dbReference>
<dbReference type="Gene3D" id="2.170.190.11">
    <property type="entry name" value="Molybdopterin biosynthesis moea protein, domain 3"/>
    <property type="match status" value="1"/>
</dbReference>
<dbReference type="PANTHER" id="PTHR10192:SF5">
    <property type="entry name" value="GEPHYRIN"/>
    <property type="match status" value="1"/>
</dbReference>
<dbReference type="AlphaFoldDB" id="A0A9X5R2I2"/>
<comment type="function">
    <text evidence="1">Catalyzes the insertion of molybdate into adenylated molybdopterin with the concomitant release of AMP.</text>
</comment>
<gene>
    <name evidence="4" type="ORF">L860_08495</name>
</gene>
<keyword evidence="1" id="KW-0460">Magnesium</keyword>
<dbReference type="GO" id="GO:0006777">
    <property type="term" value="P:Mo-molybdopterin cofactor biosynthetic process"/>
    <property type="evidence" value="ECO:0007669"/>
    <property type="project" value="UniProtKB-UniRule"/>
</dbReference>
<proteinExistence type="inferred from homology"/>
<comment type="similarity">
    <text evidence="1">Belongs to the MoeA family.</text>
</comment>
<sequence>MALFRRKTVEPTEEPVETVEALPQPPAGDDQGRRSVQTYRDYLLSLVPPLEPFGMGITDALGLAVCENVPSPIDVPRRTVASFDGYALTASSTKSAGRPDKLRLQLDRRPPIPIIGGTVVSIQGGQELPRGADAVVSENHMENGEVVLSQPVRRWDGCTLAGSDYLSGESLMENGEILHIGLAALLSRAGIDRVLARPRPRIVVIGTGNGHSHEAIPDLDVTARTITAAVHARGFDAWRVECLGDDRERLTQTISDQFIRADLVIATSDRMTAGGYDPIAAVLHTFGPTEFSQVAMAPSGMHGFALAGAGMTPVLMLPPGPAPALTSLLCFGLPLMRKLAGMDVNSDRLTGRWRHDVQPDPALTTFRAVKCIDAEGGPQLTVLDTGDVASLPLLAVADAIAVLPPGEQAIAAGSAVSYWRLDA</sequence>
<dbReference type="Gene3D" id="3.90.105.10">
    <property type="entry name" value="Molybdopterin biosynthesis moea protein, domain 2"/>
    <property type="match status" value="1"/>
</dbReference>
<dbReference type="OrthoDB" id="9804758at2"/>
<comment type="cofactor">
    <cofactor evidence="1">
        <name>Mg(2+)</name>
        <dbReference type="ChEBI" id="CHEBI:18420"/>
    </cofactor>
</comment>
<keyword evidence="1" id="KW-0479">Metal-binding</keyword>
<dbReference type="GO" id="GO:0046872">
    <property type="term" value="F:metal ion binding"/>
    <property type="evidence" value="ECO:0007669"/>
    <property type="project" value="UniProtKB-UniRule"/>
</dbReference>
<comment type="caution">
    <text evidence="4">The sequence shown here is derived from an EMBL/GenBank/DDBJ whole genome shotgun (WGS) entry which is preliminary data.</text>
</comment>
<dbReference type="GO" id="GO:0005829">
    <property type="term" value="C:cytosol"/>
    <property type="evidence" value="ECO:0007669"/>
    <property type="project" value="TreeGrafter"/>
</dbReference>
<dbReference type="Gene3D" id="3.40.980.10">
    <property type="entry name" value="MoaB/Mog-like domain"/>
    <property type="match status" value="1"/>
</dbReference>
<comment type="catalytic activity">
    <reaction evidence="1">
        <text>adenylyl-molybdopterin + molybdate = Mo-molybdopterin + AMP + H(+)</text>
        <dbReference type="Rhea" id="RHEA:35047"/>
        <dbReference type="ChEBI" id="CHEBI:15378"/>
        <dbReference type="ChEBI" id="CHEBI:36264"/>
        <dbReference type="ChEBI" id="CHEBI:62727"/>
        <dbReference type="ChEBI" id="CHEBI:71302"/>
        <dbReference type="ChEBI" id="CHEBI:456215"/>
    </reaction>
</comment>
<organism evidence="4">
    <name type="scientific">Cutibacterium granulosum DSM 20700</name>
    <dbReference type="NCBI Taxonomy" id="1160719"/>
    <lineage>
        <taxon>Bacteria</taxon>
        <taxon>Bacillati</taxon>
        <taxon>Actinomycetota</taxon>
        <taxon>Actinomycetes</taxon>
        <taxon>Propionibacteriales</taxon>
        <taxon>Propionibacteriaceae</taxon>
        <taxon>Cutibacterium</taxon>
    </lineage>
</organism>
<dbReference type="SUPFAM" id="SSF53218">
    <property type="entry name" value="Molybdenum cofactor biosynthesis proteins"/>
    <property type="match status" value="1"/>
</dbReference>
<name>A0A9X5R2I2_9ACTN</name>
<keyword evidence="1" id="KW-0501">Molybdenum cofactor biosynthesis</keyword>
<evidence type="ECO:0000259" key="3">
    <source>
        <dbReference type="Pfam" id="PF03453"/>
    </source>
</evidence>
<dbReference type="EC" id="2.10.1.1" evidence="1"/>
<accession>A0A9X5R2I2</accession>
<dbReference type="PANTHER" id="PTHR10192">
    <property type="entry name" value="MOLYBDOPTERIN BIOSYNTHESIS PROTEIN"/>
    <property type="match status" value="1"/>
</dbReference>
<dbReference type="Pfam" id="PF03453">
    <property type="entry name" value="MoeA_N"/>
    <property type="match status" value="1"/>
</dbReference>
<keyword evidence="1" id="KW-0808">Transferase</keyword>
<dbReference type="SUPFAM" id="SSF63867">
    <property type="entry name" value="MoeA C-terminal domain-like"/>
    <property type="match status" value="1"/>
</dbReference>
<reference evidence="4" key="1">
    <citation type="submission" date="2014-05" db="EMBL/GenBank/DDBJ databases">
        <authorList>
            <person name="Jahns A.C."/>
            <person name="Eilers H."/>
            <person name="Alexeyev O.A."/>
        </authorList>
    </citation>
    <scope>NUCLEOTIDE SEQUENCE [LARGE SCALE GENOMIC DNA]</scope>
    <source>
        <strain evidence="4">DSM 20700</strain>
    </source>
</reference>
<dbReference type="RefSeq" id="WP_036978650.1">
    <property type="nucleotide sequence ID" value="NZ_AOSS01000337.1"/>
</dbReference>
<evidence type="ECO:0000313" key="4">
    <source>
        <dbReference type="EMBL" id="OCT42678.1"/>
    </source>
</evidence>
<dbReference type="InterPro" id="IPR036688">
    <property type="entry name" value="MoeA_C_domain_IV_sf"/>
</dbReference>
<protein>
    <recommendedName>
        <fullName evidence="1">Molybdopterin molybdenumtransferase</fullName>
        <ecNumber evidence="1">2.10.1.1</ecNumber>
    </recommendedName>
</protein>
<feature type="region of interest" description="Disordered" evidence="2">
    <location>
        <begin position="1"/>
        <end position="34"/>
    </location>
</feature>
<dbReference type="SUPFAM" id="SSF63882">
    <property type="entry name" value="MoeA N-terminal region -like"/>
    <property type="match status" value="1"/>
</dbReference>
<evidence type="ECO:0000256" key="2">
    <source>
        <dbReference type="SAM" id="MobiDB-lite"/>
    </source>
</evidence>
<dbReference type="GO" id="GO:0061599">
    <property type="term" value="F:molybdopterin molybdotransferase activity"/>
    <property type="evidence" value="ECO:0007669"/>
    <property type="project" value="UniProtKB-UniRule"/>
</dbReference>